<dbReference type="Proteomes" id="UP000033874">
    <property type="component" value="Unassembled WGS sequence"/>
</dbReference>
<comment type="caution">
    <text evidence="2">The sequence shown here is derived from an EMBL/GenBank/DDBJ whole genome shotgun (WGS) entry which is preliminary data.</text>
</comment>
<keyword evidence="1" id="KW-0812">Transmembrane</keyword>
<feature type="transmembrane region" description="Helical" evidence="1">
    <location>
        <begin position="43"/>
        <end position="67"/>
    </location>
</feature>
<dbReference type="STRING" id="56193.YP76_07100"/>
<feature type="transmembrane region" description="Helical" evidence="1">
    <location>
        <begin position="16"/>
        <end position="37"/>
    </location>
</feature>
<organism evidence="2 3">
    <name type="scientific">Sphingobium chungbukense</name>
    <dbReference type="NCBI Taxonomy" id="56193"/>
    <lineage>
        <taxon>Bacteria</taxon>
        <taxon>Pseudomonadati</taxon>
        <taxon>Pseudomonadota</taxon>
        <taxon>Alphaproteobacteria</taxon>
        <taxon>Sphingomonadales</taxon>
        <taxon>Sphingomonadaceae</taxon>
        <taxon>Sphingobium</taxon>
    </lineage>
</organism>
<evidence type="ECO:0000313" key="2">
    <source>
        <dbReference type="EMBL" id="KKW92692.1"/>
    </source>
</evidence>
<reference evidence="2 3" key="1">
    <citation type="submission" date="2015-04" db="EMBL/GenBank/DDBJ databases">
        <title>Genome sequence of aromatic hydrocarbons-degrading Sphingobium chungbukense DJ77.</title>
        <authorList>
            <person name="Kim Y.-C."/>
            <person name="Chae J.-C."/>
        </authorList>
    </citation>
    <scope>NUCLEOTIDE SEQUENCE [LARGE SCALE GENOMIC DNA]</scope>
    <source>
        <strain evidence="2 3">DJ77</strain>
    </source>
</reference>
<name>A0A0M3AR76_9SPHN</name>
<evidence type="ECO:0000256" key="1">
    <source>
        <dbReference type="SAM" id="Phobius"/>
    </source>
</evidence>
<protein>
    <submittedName>
        <fullName evidence="2">Uncharacterized protein</fullName>
    </submittedName>
</protein>
<keyword evidence="1" id="KW-1133">Transmembrane helix</keyword>
<dbReference type="PATRIC" id="fig|56193.3.peg.1471"/>
<dbReference type="AlphaFoldDB" id="A0A0M3AR76"/>
<dbReference type="EMBL" id="LBIC01000003">
    <property type="protein sequence ID" value="KKW92692.1"/>
    <property type="molecule type" value="Genomic_DNA"/>
</dbReference>
<gene>
    <name evidence="2" type="ORF">YP76_07100</name>
</gene>
<sequence length="71" mass="7535">MKDIDAVRFNEAQKAISSFCGNASLAWFAGAIGLWYGDPTATSYVILGGMLAGLALLGMSIAGPFYMRPEE</sequence>
<proteinExistence type="predicted"/>
<keyword evidence="1" id="KW-0472">Membrane</keyword>
<accession>A0A0M3AR76</accession>
<keyword evidence="3" id="KW-1185">Reference proteome</keyword>
<evidence type="ECO:0000313" key="3">
    <source>
        <dbReference type="Proteomes" id="UP000033874"/>
    </source>
</evidence>
<dbReference type="RefSeq" id="WP_046762908.1">
    <property type="nucleotide sequence ID" value="NZ_LBIC01000003.1"/>
</dbReference>